<organism evidence="2 3">
    <name type="scientific">Nitrosomonas europaea (strain ATCC 19718 / CIP 103999 / KCTC 2705 / NBRC 14298)</name>
    <dbReference type="NCBI Taxonomy" id="228410"/>
    <lineage>
        <taxon>Bacteria</taxon>
        <taxon>Pseudomonadati</taxon>
        <taxon>Pseudomonadota</taxon>
        <taxon>Betaproteobacteria</taxon>
        <taxon>Nitrosomonadales</taxon>
        <taxon>Nitrosomonadaceae</taxon>
        <taxon>Nitrosomonas</taxon>
    </lineage>
</organism>
<dbReference type="OrthoDB" id="9813903at2"/>
<dbReference type="AlphaFoldDB" id="Q82WT1"/>
<dbReference type="Gene3D" id="3.20.20.450">
    <property type="entry name" value="EAL domain"/>
    <property type="match status" value="1"/>
</dbReference>
<dbReference type="PROSITE" id="PS50883">
    <property type="entry name" value="EAL"/>
    <property type="match status" value="1"/>
</dbReference>
<feature type="domain" description="EAL" evidence="1">
    <location>
        <begin position="17"/>
        <end position="265"/>
    </location>
</feature>
<sequence>MIRTIERIITSTGFSLQHSDNGEITGLFYHCKLSSAYQPVFEAARNNIIGQEARIRADLNGNGEIQLSPWHIFALAPDDEQLIKLDRLCRTIHALNFLDNITNKQMKLFVSVQPRLLESVKDDHGSAFEQILDIIGIRTSRIVIEIPVEANRDWRLLKRVIMNYRAHGYLISVNYSGTNNDRISELGKLYPNVIRIDARDLLRRSVLDPLIVTAHNQGADVLVGNIETSYQLTDAIHAGADLLQGNFLARYSRKADNMLTPFSWQIPDERNGYRFDNESLQENQPYRSI</sequence>
<dbReference type="SMR" id="Q82WT1"/>
<dbReference type="Pfam" id="PF00563">
    <property type="entry name" value="EAL"/>
    <property type="match status" value="1"/>
</dbReference>
<proteinExistence type="predicted"/>
<dbReference type="SMART" id="SM00052">
    <property type="entry name" value="EAL"/>
    <property type="match status" value="1"/>
</dbReference>
<dbReference type="KEGG" id="neu:NE0580"/>
<dbReference type="InterPro" id="IPR001633">
    <property type="entry name" value="EAL_dom"/>
</dbReference>
<dbReference type="HOGENOM" id="CLU_000445_70_12_4"/>
<gene>
    <name evidence="2" type="ordered locus">NE0580</name>
</gene>
<name>Q82WT1_NITEU</name>
<dbReference type="InterPro" id="IPR035919">
    <property type="entry name" value="EAL_sf"/>
</dbReference>
<dbReference type="EMBL" id="AL954747">
    <property type="protein sequence ID" value="CAD84491.1"/>
    <property type="molecule type" value="Genomic_DNA"/>
</dbReference>
<evidence type="ECO:0000313" key="2">
    <source>
        <dbReference type="EMBL" id="CAD84491.1"/>
    </source>
</evidence>
<dbReference type="Proteomes" id="UP000001416">
    <property type="component" value="Chromosome"/>
</dbReference>
<dbReference type="InterPro" id="IPR050706">
    <property type="entry name" value="Cyclic-di-GMP_PDE-like"/>
</dbReference>
<dbReference type="STRING" id="228410.NE0580"/>
<accession>Q82WT1</accession>
<dbReference type="PhylomeDB" id="Q82WT1"/>
<dbReference type="PANTHER" id="PTHR33121:SF76">
    <property type="entry name" value="SIGNALING PROTEIN"/>
    <property type="match status" value="1"/>
</dbReference>
<protein>
    <recommendedName>
        <fullName evidence="1">EAL domain-containing protein</fullName>
    </recommendedName>
</protein>
<evidence type="ECO:0000259" key="1">
    <source>
        <dbReference type="PROSITE" id="PS50883"/>
    </source>
</evidence>
<reference evidence="2 3" key="1">
    <citation type="journal article" date="2003" name="J. Bacteriol.">
        <title>Complete genome sequence of the ammonia-oxidizing bacterium and obligate chemolithoautotroph Nitrosomonas europaea.</title>
        <authorList>
            <person name="Chain P."/>
            <person name="Lamerdin J."/>
            <person name="Larimer F."/>
            <person name="Regala W."/>
            <person name="Land M."/>
            <person name="Hauser L."/>
            <person name="Hooper A."/>
            <person name="Klotz M."/>
            <person name="Norton J."/>
            <person name="Sayavedra-Soto L."/>
            <person name="Arciero D."/>
            <person name="Hommes N."/>
            <person name="Whittaker M."/>
            <person name="Arp D."/>
        </authorList>
    </citation>
    <scope>NUCLEOTIDE SEQUENCE [LARGE SCALE GENOMIC DNA]</scope>
    <source>
        <strain evidence="3">ATCC 19718 / CIP 103999 / KCTC 2705 / NBRC 14298</strain>
    </source>
</reference>
<keyword evidence="3" id="KW-1185">Reference proteome</keyword>
<dbReference type="SUPFAM" id="SSF141868">
    <property type="entry name" value="EAL domain-like"/>
    <property type="match status" value="1"/>
</dbReference>
<dbReference type="GO" id="GO:0071111">
    <property type="term" value="F:cyclic-guanylate-specific phosphodiesterase activity"/>
    <property type="evidence" value="ECO:0007669"/>
    <property type="project" value="InterPro"/>
</dbReference>
<dbReference type="PANTHER" id="PTHR33121">
    <property type="entry name" value="CYCLIC DI-GMP PHOSPHODIESTERASE PDEF"/>
    <property type="match status" value="1"/>
</dbReference>
<evidence type="ECO:0000313" key="3">
    <source>
        <dbReference type="Proteomes" id="UP000001416"/>
    </source>
</evidence>
<dbReference type="CDD" id="cd01948">
    <property type="entry name" value="EAL"/>
    <property type="match status" value="1"/>
</dbReference>
<dbReference type="eggNOG" id="COG2200">
    <property type="taxonomic scope" value="Bacteria"/>
</dbReference>